<reference evidence="20" key="1">
    <citation type="submission" date="2025-08" db="UniProtKB">
        <authorList>
            <consortium name="Ensembl"/>
        </authorList>
    </citation>
    <scope>IDENTIFICATION</scope>
</reference>
<evidence type="ECO:0000259" key="19">
    <source>
        <dbReference type="PROSITE" id="PS50963"/>
    </source>
</evidence>
<dbReference type="InterPro" id="IPR000538">
    <property type="entry name" value="Link_dom"/>
</dbReference>
<keyword evidence="12" id="KW-0393">Immunoglobulin domain</keyword>
<keyword evidence="11" id="KW-0325">Glycoprotein</keyword>
<keyword evidence="5" id="KW-0245">EGF-like domain</keyword>
<feature type="compositionally biased region" description="Basic and acidic residues" evidence="15">
    <location>
        <begin position="441"/>
        <end position="452"/>
    </location>
</feature>
<feature type="domain" description="C-type lectin" evidence="16">
    <location>
        <begin position="686"/>
        <end position="797"/>
    </location>
</feature>
<dbReference type="InterPro" id="IPR016187">
    <property type="entry name" value="CTDL_fold"/>
</dbReference>
<dbReference type="PROSITE" id="PS00615">
    <property type="entry name" value="C_TYPE_LECTIN_1"/>
    <property type="match status" value="1"/>
</dbReference>
<proteinExistence type="inferred from homology"/>
<dbReference type="SUPFAM" id="SSF57535">
    <property type="entry name" value="Complement control module/SCR domain"/>
    <property type="match status" value="1"/>
</dbReference>
<name>A0A3Q2E445_CYPVA</name>
<reference evidence="20" key="2">
    <citation type="submission" date="2025-09" db="UniProtKB">
        <authorList>
            <consortium name="Ensembl"/>
        </authorList>
    </citation>
    <scope>IDENTIFICATION</scope>
</reference>
<feature type="disulfide bond" evidence="14">
    <location>
        <begin position="286"/>
        <end position="307"/>
    </location>
</feature>
<dbReference type="Pfam" id="PF00193">
    <property type="entry name" value="Xlink"/>
    <property type="match status" value="2"/>
</dbReference>
<dbReference type="GO" id="GO:0045202">
    <property type="term" value="C:synapse"/>
    <property type="evidence" value="ECO:0007669"/>
    <property type="project" value="TreeGrafter"/>
</dbReference>
<keyword evidence="21" id="KW-1185">Reference proteome</keyword>
<evidence type="ECO:0000256" key="12">
    <source>
        <dbReference type="ARBA" id="ARBA00023319"/>
    </source>
</evidence>
<dbReference type="SMART" id="SM00406">
    <property type="entry name" value="IGv"/>
    <property type="match status" value="1"/>
</dbReference>
<dbReference type="FunFam" id="2.10.70.10:FF:000003">
    <property type="entry name" value="Versican core protein"/>
    <property type="match status" value="1"/>
</dbReference>
<evidence type="ECO:0000256" key="8">
    <source>
        <dbReference type="ARBA" id="ARBA00022837"/>
    </source>
</evidence>
<feature type="compositionally biased region" description="Polar residues" evidence="15">
    <location>
        <begin position="453"/>
        <end position="464"/>
    </location>
</feature>
<dbReference type="Pfam" id="PF07686">
    <property type="entry name" value="V-set"/>
    <property type="match status" value="1"/>
</dbReference>
<feature type="domain" description="Link" evidence="19">
    <location>
        <begin position="242"/>
        <end position="339"/>
    </location>
</feature>
<dbReference type="InterPro" id="IPR013783">
    <property type="entry name" value="Ig-like_fold"/>
</dbReference>
<feature type="region of interest" description="Disordered" evidence="15">
    <location>
        <begin position="375"/>
        <end position="542"/>
    </location>
</feature>
<dbReference type="InterPro" id="IPR003599">
    <property type="entry name" value="Ig_sub"/>
</dbReference>
<dbReference type="GO" id="GO:0002052">
    <property type="term" value="P:positive regulation of neuroblast proliferation"/>
    <property type="evidence" value="ECO:0007669"/>
    <property type="project" value="TreeGrafter"/>
</dbReference>
<dbReference type="PANTHER" id="PTHR22804">
    <property type="entry name" value="AGGRECAN/VERSICAN PROTEOGLYCAN"/>
    <property type="match status" value="1"/>
</dbReference>
<sequence>MQLKLQNTHPKLFFFSDSPQPTAMIPRSLHVDSSLGGTVVLRCSFSMMPVSQSSSEEVRIQWIKLHSLLGDQVVLVAQGGRVKFGATFVDRVSVPTNPQSVQDASLTITGVSRSDSGVYICKVTHGLEETQSAVSLTVSGVVFHYRASSSRYSLDFTEAQEACRSVNASIATPAQLTAAYQDGLDQCDAGWLADQSVRYPITRSRPGCEGNLLQRPGVRTYGRRDPTERYDVYCFVDKLQGEVFYPSSLTDKITWQEAKEECERHDAVLASPGQLHAAWMAGLNRCDYGWLSDGSVRYPVTVPKVQCGGGMLGVRTLYKYNNQTGFPDPTEKHGAFYLEDKRKATPEKTSGDETFPTPASILAGVITDEAEIGGTELPTLTPDIKSPKTTTQASLGDFEGSASGEEEASGQDVDHADKPTLVNIPPSIHPILHTRQPLPPKDLKLNDREGKTTDGTAETGSGEEQVSGDGEASGQDVDLPDKPNTHPSVHPFLHTQQPLPPAGLEEKGRDEKTTDGAAETGSGEEQASGDGEASGDLPPVGSTAVLPAVATLNTEVTTEKHGASSQTSPSAHYSVTLPEERKHAAFTTKPPLVTSEHPSSSLSTTSSTHSAKAKTISTTAALTTPVDHTMPSSPKLAVIHHPSATVLPDEESVRNDSMMLPFPYMTSMCVSLCADTEVCGFGWQKFQSHCYKYFKHQRTWDSAERECRMHGGHLASILSHEEQLFVNRKSHYDRIRKNFRVAEAAFLFFFSTQYDNWRPNQPDSFFQSGEDCVVMIWHEGGQWNDVPCNYHLTFTCKKGTVACNQPPVVKHAEVFGAKKARYEINSLVRYHCKKGFIQRHTPTIRCGSNGRWETPKVTCMTRSWFDPEEAAGGKVFSSSCRPATGLPPAASSGAARLYRV</sequence>
<evidence type="ECO:0008006" key="22">
    <source>
        <dbReference type="Google" id="ProtNLM"/>
    </source>
</evidence>
<protein>
    <recommendedName>
        <fullName evidence="22">Versican b</fullName>
    </recommendedName>
</protein>
<feature type="disulfide bond" evidence="13">
    <location>
        <begin position="803"/>
        <end position="846"/>
    </location>
</feature>
<comment type="subcellular location">
    <subcellularLocation>
        <location evidence="1">Secreted</location>
        <location evidence="1">Extracellular space</location>
        <location evidence="1">Extracellular matrix</location>
    </subcellularLocation>
</comment>
<evidence type="ECO:0000256" key="14">
    <source>
        <dbReference type="PROSITE-ProRule" id="PRU00323"/>
    </source>
</evidence>
<dbReference type="InterPro" id="IPR007110">
    <property type="entry name" value="Ig-like_dom"/>
</dbReference>
<dbReference type="InterPro" id="IPR016186">
    <property type="entry name" value="C-type_lectin-like/link_sf"/>
</dbReference>
<dbReference type="Gene3D" id="3.10.100.10">
    <property type="entry name" value="Mannose-Binding Protein A, subunit A"/>
    <property type="match status" value="3"/>
</dbReference>
<feature type="compositionally biased region" description="Basic and acidic residues" evidence="15">
    <location>
        <begin position="504"/>
        <end position="514"/>
    </location>
</feature>
<dbReference type="FunFam" id="3.10.100.10:FF:000011">
    <property type="entry name" value="Aggrecan core protein"/>
    <property type="match status" value="1"/>
</dbReference>
<dbReference type="Pfam" id="PF00059">
    <property type="entry name" value="Lectin_C"/>
    <property type="match status" value="1"/>
</dbReference>
<dbReference type="CDD" id="cd00033">
    <property type="entry name" value="CCP"/>
    <property type="match status" value="1"/>
</dbReference>
<dbReference type="Gene3D" id="2.60.40.10">
    <property type="entry name" value="Immunoglobulins"/>
    <property type="match status" value="1"/>
</dbReference>
<feature type="domain" description="Ig-like" evidence="17">
    <location>
        <begin position="19"/>
        <end position="139"/>
    </location>
</feature>
<keyword evidence="3" id="KW-0964">Secreted</keyword>
<evidence type="ECO:0000256" key="2">
    <source>
        <dbReference type="ARBA" id="ARBA00006838"/>
    </source>
</evidence>
<dbReference type="PROSITE" id="PS50041">
    <property type="entry name" value="C_TYPE_LECTIN_2"/>
    <property type="match status" value="1"/>
</dbReference>
<dbReference type="InterPro" id="IPR035976">
    <property type="entry name" value="Sushi/SCR/CCP_sf"/>
</dbReference>
<dbReference type="SMART" id="SM00408">
    <property type="entry name" value="IGc2"/>
    <property type="match status" value="1"/>
</dbReference>
<dbReference type="STRING" id="28743.ENSCVAP00000026124"/>
<dbReference type="GO" id="GO:0005540">
    <property type="term" value="F:hyaluronic acid binding"/>
    <property type="evidence" value="ECO:0007669"/>
    <property type="project" value="InterPro"/>
</dbReference>
<dbReference type="PROSITE" id="PS00290">
    <property type="entry name" value="IG_MHC"/>
    <property type="match status" value="1"/>
</dbReference>
<comment type="similarity">
    <text evidence="2">Belongs to the aggrecan/versican proteoglycan family.</text>
</comment>
<keyword evidence="13" id="KW-0768">Sushi</keyword>
<dbReference type="InterPro" id="IPR003598">
    <property type="entry name" value="Ig_sub2"/>
</dbReference>
<dbReference type="PRINTS" id="PR01265">
    <property type="entry name" value="LINKMODULE"/>
</dbReference>
<feature type="disulfide bond" evidence="14">
    <location>
        <begin position="187"/>
        <end position="208"/>
    </location>
</feature>
<evidence type="ECO:0000256" key="5">
    <source>
        <dbReference type="ARBA" id="ARBA00022536"/>
    </source>
</evidence>
<dbReference type="CDD" id="cd03517">
    <property type="entry name" value="Link_domain_CSPGs_modules_1_3"/>
    <property type="match status" value="1"/>
</dbReference>
<keyword evidence="7" id="KW-0677">Repeat</keyword>
<keyword evidence="9" id="KW-0654">Proteoglycan</keyword>
<dbReference type="PANTHER" id="PTHR22804:SF6">
    <property type="entry name" value="VERSICAN CORE PROTEIN"/>
    <property type="match status" value="1"/>
</dbReference>
<dbReference type="GO" id="GO:0010001">
    <property type="term" value="P:glial cell differentiation"/>
    <property type="evidence" value="ECO:0007669"/>
    <property type="project" value="TreeGrafter"/>
</dbReference>
<dbReference type="Pfam" id="PF00084">
    <property type="entry name" value="Sushi"/>
    <property type="match status" value="1"/>
</dbReference>
<evidence type="ECO:0000256" key="11">
    <source>
        <dbReference type="ARBA" id="ARBA00023180"/>
    </source>
</evidence>
<dbReference type="InterPro" id="IPR050691">
    <property type="entry name" value="Hyaluronan_bind_Proteoglycan"/>
</dbReference>
<dbReference type="InterPro" id="IPR036179">
    <property type="entry name" value="Ig-like_dom_sf"/>
</dbReference>
<dbReference type="SMART" id="SM00445">
    <property type="entry name" value="LINK"/>
    <property type="match status" value="2"/>
</dbReference>
<evidence type="ECO:0000256" key="13">
    <source>
        <dbReference type="PROSITE-ProRule" id="PRU00302"/>
    </source>
</evidence>
<evidence type="ECO:0000256" key="7">
    <source>
        <dbReference type="ARBA" id="ARBA00022737"/>
    </source>
</evidence>
<dbReference type="SMART" id="SM00034">
    <property type="entry name" value="CLECT"/>
    <property type="match status" value="1"/>
</dbReference>
<evidence type="ECO:0000259" key="16">
    <source>
        <dbReference type="PROSITE" id="PS50041"/>
    </source>
</evidence>
<feature type="compositionally biased region" description="Low complexity" evidence="15">
    <location>
        <begin position="594"/>
        <end position="612"/>
    </location>
</feature>
<dbReference type="PROSITE" id="PS50923">
    <property type="entry name" value="SUSHI"/>
    <property type="match status" value="1"/>
</dbReference>
<dbReference type="InterPro" id="IPR000436">
    <property type="entry name" value="Sushi_SCR_CCP_dom"/>
</dbReference>
<feature type="region of interest" description="Disordered" evidence="15">
    <location>
        <begin position="590"/>
        <end position="612"/>
    </location>
</feature>
<dbReference type="SMART" id="SM00032">
    <property type="entry name" value="CCP"/>
    <property type="match status" value="1"/>
</dbReference>
<keyword evidence="6" id="KW-0732">Signal</keyword>
<feature type="disulfide bond" evidence="13">
    <location>
        <begin position="832"/>
        <end position="859"/>
    </location>
</feature>
<dbReference type="GO" id="GO:0007155">
    <property type="term" value="P:cell adhesion"/>
    <property type="evidence" value="ECO:0007669"/>
    <property type="project" value="InterPro"/>
</dbReference>
<accession>A0A3Q2E445</accession>
<dbReference type="InterPro" id="IPR003006">
    <property type="entry name" value="Ig/MHC_CS"/>
</dbReference>
<dbReference type="GO" id="GO:0005615">
    <property type="term" value="C:extracellular space"/>
    <property type="evidence" value="ECO:0007669"/>
    <property type="project" value="TreeGrafter"/>
</dbReference>
<keyword evidence="8" id="KW-0106">Calcium</keyword>
<evidence type="ECO:0000259" key="17">
    <source>
        <dbReference type="PROSITE" id="PS50835"/>
    </source>
</evidence>
<keyword evidence="4" id="KW-0272">Extracellular matrix</keyword>
<dbReference type="CDD" id="cd03520">
    <property type="entry name" value="Link_domain_CSPGs_modules_2_4"/>
    <property type="match status" value="1"/>
</dbReference>
<evidence type="ECO:0000256" key="3">
    <source>
        <dbReference type="ARBA" id="ARBA00022525"/>
    </source>
</evidence>
<evidence type="ECO:0000313" key="21">
    <source>
        <dbReference type="Proteomes" id="UP000265020"/>
    </source>
</evidence>
<evidence type="ECO:0000313" key="20">
    <source>
        <dbReference type="Ensembl" id="ENSCVAP00000026124.1"/>
    </source>
</evidence>
<dbReference type="Ensembl" id="ENSCVAT00000015898.1">
    <property type="protein sequence ID" value="ENSCVAP00000026124.1"/>
    <property type="gene ID" value="ENSCVAG00000011503.1"/>
</dbReference>
<dbReference type="FunFam" id="3.10.100.10:FF:000002">
    <property type="entry name" value="Hyaluronan proteoglycan link protein 1"/>
    <property type="match status" value="1"/>
</dbReference>
<dbReference type="InterPro" id="IPR013106">
    <property type="entry name" value="Ig_V-set"/>
</dbReference>
<evidence type="ECO:0000256" key="15">
    <source>
        <dbReference type="SAM" id="MobiDB-lite"/>
    </source>
</evidence>
<dbReference type="SMART" id="SM00409">
    <property type="entry name" value="IG"/>
    <property type="match status" value="1"/>
</dbReference>
<comment type="caution">
    <text evidence="14">Lacks conserved residue(s) required for the propagation of feature annotation.</text>
</comment>
<organism evidence="20 21">
    <name type="scientific">Cyprinodon variegatus</name>
    <name type="common">Sheepshead minnow</name>
    <dbReference type="NCBI Taxonomy" id="28743"/>
    <lineage>
        <taxon>Eukaryota</taxon>
        <taxon>Metazoa</taxon>
        <taxon>Chordata</taxon>
        <taxon>Craniata</taxon>
        <taxon>Vertebrata</taxon>
        <taxon>Euteleostomi</taxon>
        <taxon>Actinopterygii</taxon>
        <taxon>Neopterygii</taxon>
        <taxon>Teleostei</taxon>
        <taxon>Neoteleostei</taxon>
        <taxon>Acanthomorphata</taxon>
        <taxon>Ovalentaria</taxon>
        <taxon>Atherinomorphae</taxon>
        <taxon>Cyprinodontiformes</taxon>
        <taxon>Cyprinodontidae</taxon>
        <taxon>Cyprinodon</taxon>
    </lineage>
</organism>
<dbReference type="PROSITE" id="PS01241">
    <property type="entry name" value="LINK_1"/>
    <property type="match status" value="2"/>
</dbReference>
<dbReference type="AlphaFoldDB" id="A0A3Q2E445"/>
<dbReference type="SUPFAM" id="SSF48726">
    <property type="entry name" value="Immunoglobulin"/>
    <property type="match status" value="1"/>
</dbReference>
<evidence type="ECO:0000256" key="10">
    <source>
        <dbReference type="ARBA" id="ARBA00023157"/>
    </source>
</evidence>
<feature type="domain" description="Sushi" evidence="18">
    <location>
        <begin position="801"/>
        <end position="861"/>
    </location>
</feature>
<evidence type="ECO:0000256" key="6">
    <source>
        <dbReference type="ARBA" id="ARBA00022729"/>
    </source>
</evidence>
<evidence type="ECO:0000256" key="9">
    <source>
        <dbReference type="ARBA" id="ARBA00022974"/>
    </source>
</evidence>
<evidence type="ECO:0000256" key="4">
    <source>
        <dbReference type="ARBA" id="ARBA00022530"/>
    </source>
</evidence>
<keyword evidence="10 13" id="KW-1015">Disulfide bond</keyword>
<dbReference type="SUPFAM" id="SSF56436">
    <property type="entry name" value="C-type lectin-like"/>
    <property type="match status" value="3"/>
</dbReference>
<dbReference type="InterPro" id="IPR001304">
    <property type="entry name" value="C-type_lectin-like"/>
</dbReference>
<dbReference type="GO" id="GO:0072534">
    <property type="term" value="C:perineuronal net"/>
    <property type="evidence" value="ECO:0007669"/>
    <property type="project" value="TreeGrafter"/>
</dbReference>
<dbReference type="GO" id="GO:0001501">
    <property type="term" value="P:skeletal system development"/>
    <property type="evidence" value="ECO:0007669"/>
    <property type="project" value="TreeGrafter"/>
</dbReference>
<feature type="domain" description="Link" evidence="19">
    <location>
        <begin position="141"/>
        <end position="236"/>
    </location>
</feature>
<dbReference type="GO" id="GO:0007417">
    <property type="term" value="P:central nervous system development"/>
    <property type="evidence" value="ECO:0007669"/>
    <property type="project" value="TreeGrafter"/>
</dbReference>
<dbReference type="GeneTree" id="ENSGT00940000157343"/>
<evidence type="ECO:0000259" key="18">
    <source>
        <dbReference type="PROSITE" id="PS50923"/>
    </source>
</evidence>
<dbReference type="PROSITE" id="PS50835">
    <property type="entry name" value="IG_LIKE"/>
    <property type="match status" value="1"/>
</dbReference>
<dbReference type="PROSITE" id="PS50963">
    <property type="entry name" value="LINK_2"/>
    <property type="match status" value="2"/>
</dbReference>
<evidence type="ECO:0000256" key="1">
    <source>
        <dbReference type="ARBA" id="ARBA00004498"/>
    </source>
</evidence>
<dbReference type="InterPro" id="IPR018378">
    <property type="entry name" value="C-type_lectin_CS"/>
</dbReference>
<dbReference type="Proteomes" id="UP000265020">
    <property type="component" value="Unassembled WGS sequence"/>
</dbReference>
<dbReference type="Gene3D" id="2.10.70.10">
    <property type="entry name" value="Complement Module, domain 1"/>
    <property type="match status" value="1"/>
</dbReference>